<evidence type="ECO:0000256" key="1">
    <source>
        <dbReference type="ARBA" id="ARBA00022723"/>
    </source>
</evidence>
<evidence type="ECO:0000259" key="8">
    <source>
        <dbReference type="PROSITE" id="PS50158"/>
    </source>
</evidence>
<feature type="region of interest" description="Disordered" evidence="7">
    <location>
        <begin position="236"/>
        <end position="349"/>
    </location>
</feature>
<dbReference type="GO" id="GO:0003676">
    <property type="term" value="F:nucleic acid binding"/>
    <property type="evidence" value="ECO:0007669"/>
    <property type="project" value="InterPro"/>
</dbReference>
<dbReference type="Proteomes" id="UP000007754">
    <property type="component" value="Chromosome Z"/>
</dbReference>
<feature type="compositionally biased region" description="Polar residues" evidence="7">
    <location>
        <begin position="1"/>
        <end position="12"/>
    </location>
</feature>
<evidence type="ECO:0000256" key="7">
    <source>
        <dbReference type="SAM" id="MobiDB-lite"/>
    </source>
</evidence>
<dbReference type="InterPro" id="IPR001878">
    <property type="entry name" value="Znf_CCHC"/>
</dbReference>
<reference evidence="9" key="2">
    <citation type="submission" date="2025-08" db="UniProtKB">
        <authorList>
            <consortium name="Ensembl"/>
        </authorList>
    </citation>
    <scope>IDENTIFICATION</scope>
</reference>
<keyword evidence="1" id="KW-0479">Metal-binding</keyword>
<feature type="compositionally biased region" description="Pro residues" evidence="7">
    <location>
        <begin position="73"/>
        <end position="98"/>
    </location>
</feature>
<feature type="domain" description="CCHC-type" evidence="8">
    <location>
        <begin position="208"/>
        <end position="223"/>
    </location>
</feature>
<dbReference type="InParanoid" id="A0A674GS27"/>
<evidence type="ECO:0000256" key="4">
    <source>
        <dbReference type="ARBA" id="ARBA00037746"/>
    </source>
</evidence>
<evidence type="ECO:0000313" key="9">
    <source>
        <dbReference type="Ensembl" id="ENSTGUP00000025455.1"/>
    </source>
</evidence>
<keyword evidence="3" id="KW-0862">Zinc</keyword>
<feature type="compositionally biased region" description="Low complexity" evidence="7">
    <location>
        <begin position="60"/>
        <end position="72"/>
    </location>
</feature>
<protein>
    <recommendedName>
        <fullName evidence="5">Protein SREK1IP1</fullName>
    </recommendedName>
</protein>
<dbReference type="PANTHER" id="PTHR31437">
    <property type="entry name" value="SREK1IP1 FAMILY MEMBER"/>
    <property type="match status" value="1"/>
</dbReference>
<evidence type="ECO:0000256" key="5">
    <source>
        <dbReference type="ARBA" id="ARBA00039180"/>
    </source>
</evidence>
<proteinExistence type="predicted"/>
<dbReference type="PROSITE" id="PS50158">
    <property type="entry name" value="ZF_CCHC"/>
    <property type="match status" value="1"/>
</dbReference>
<evidence type="ECO:0000256" key="2">
    <source>
        <dbReference type="ARBA" id="ARBA00022771"/>
    </source>
</evidence>
<evidence type="ECO:0000256" key="6">
    <source>
        <dbReference type="PROSITE-ProRule" id="PRU00047"/>
    </source>
</evidence>
<reference evidence="9 10" key="1">
    <citation type="journal article" date="2010" name="Nature">
        <title>The genome of a songbird.</title>
        <authorList>
            <person name="Warren W.C."/>
            <person name="Clayton D.F."/>
            <person name="Ellegren H."/>
            <person name="Arnold A.P."/>
            <person name="Hillier L.W."/>
            <person name="Kunstner A."/>
            <person name="Searle S."/>
            <person name="White S."/>
            <person name="Vilella A.J."/>
            <person name="Fairley S."/>
            <person name="Heger A."/>
            <person name="Kong L."/>
            <person name="Ponting C.P."/>
            <person name="Jarvis E.D."/>
            <person name="Mello C.V."/>
            <person name="Minx P."/>
            <person name="Lovell P."/>
            <person name="Velho T.A."/>
            <person name="Ferris M."/>
            <person name="Balakrishnan C.N."/>
            <person name="Sinha S."/>
            <person name="Blatti C."/>
            <person name="London S.E."/>
            <person name="Li Y."/>
            <person name="Lin Y.C."/>
            <person name="George J."/>
            <person name="Sweedler J."/>
            <person name="Southey B."/>
            <person name="Gunaratne P."/>
            <person name="Watson M."/>
            <person name="Nam K."/>
            <person name="Backstrom N."/>
            <person name="Smeds L."/>
            <person name="Nabholz B."/>
            <person name="Itoh Y."/>
            <person name="Whitney O."/>
            <person name="Pfenning A.R."/>
            <person name="Howard J."/>
            <person name="Volker M."/>
            <person name="Skinner B.M."/>
            <person name="Griffin D.K."/>
            <person name="Ye L."/>
            <person name="McLaren W.M."/>
            <person name="Flicek P."/>
            <person name="Quesada V."/>
            <person name="Velasco G."/>
            <person name="Lopez-Otin C."/>
            <person name="Puente X.S."/>
            <person name="Olender T."/>
            <person name="Lancet D."/>
            <person name="Smit A.F."/>
            <person name="Hubley R."/>
            <person name="Konkel M.K."/>
            <person name="Walker J.A."/>
            <person name="Batzer M.A."/>
            <person name="Gu W."/>
            <person name="Pollock D.D."/>
            <person name="Chen L."/>
            <person name="Cheng Z."/>
            <person name="Eichler E.E."/>
            <person name="Stapley J."/>
            <person name="Slate J."/>
            <person name="Ekblom R."/>
            <person name="Birkhead T."/>
            <person name="Burke T."/>
            <person name="Burt D."/>
            <person name="Scharff C."/>
            <person name="Adam I."/>
            <person name="Richard H."/>
            <person name="Sultan M."/>
            <person name="Soldatov A."/>
            <person name="Lehrach H."/>
            <person name="Edwards S.V."/>
            <person name="Yang S.P."/>
            <person name="Li X."/>
            <person name="Graves T."/>
            <person name="Fulton L."/>
            <person name="Nelson J."/>
            <person name="Chinwalla A."/>
            <person name="Hou S."/>
            <person name="Mardis E.R."/>
            <person name="Wilson R.K."/>
        </authorList>
    </citation>
    <scope>NUCLEOTIDE SEQUENCE [LARGE SCALE GENOMIC DNA]</scope>
</reference>
<name>A0A674GS27_TAEGU</name>
<accession>A0A674GS27</accession>
<gene>
    <name evidence="9" type="primary">SREK1IP1</name>
</gene>
<feature type="compositionally biased region" description="Basic and acidic residues" evidence="7">
    <location>
        <begin position="255"/>
        <end position="269"/>
    </location>
</feature>
<feature type="region of interest" description="Disordered" evidence="7">
    <location>
        <begin position="1"/>
        <end position="26"/>
    </location>
</feature>
<evidence type="ECO:0000313" key="10">
    <source>
        <dbReference type="Proteomes" id="UP000007754"/>
    </source>
</evidence>
<dbReference type="AlphaFoldDB" id="A0A674GS27"/>
<dbReference type="Pfam" id="PF13917">
    <property type="entry name" value="zf-CCHC_3"/>
    <property type="match status" value="1"/>
</dbReference>
<organism evidence="9 10">
    <name type="scientific">Taeniopygia guttata</name>
    <name type="common">Zebra finch</name>
    <name type="synonym">Poephila guttata</name>
    <dbReference type="NCBI Taxonomy" id="59729"/>
    <lineage>
        <taxon>Eukaryota</taxon>
        <taxon>Metazoa</taxon>
        <taxon>Chordata</taxon>
        <taxon>Craniata</taxon>
        <taxon>Vertebrata</taxon>
        <taxon>Euteleostomi</taxon>
        <taxon>Archelosauria</taxon>
        <taxon>Archosauria</taxon>
        <taxon>Dinosauria</taxon>
        <taxon>Saurischia</taxon>
        <taxon>Theropoda</taxon>
        <taxon>Coelurosauria</taxon>
        <taxon>Aves</taxon>
        <taxon>Neognathae</taxon>
        <taxon>Neoaves</taxon>
        <taxon>Telluraves</taxon>
        <taxon>Australaves</taxon>
        <taxon>Passeriformes</taxon>
        <taxon>Passeroidea</taxon>
        <taxon>Estrildidae</taxon>
        <taxon>Estrildinae</taxon>
        <taxon>Taeniopygia</taxon>
    </lineage>
</organism>
<reference evidence="9" key="3">
    <citation type="submission" date="2025-09" db="UniProtKB">
        <authorList>
            <consortium name="Ensembl"/>
        </authorList>
    </citation>
    <scope>IDENTIFICATION</scope>
</reference>
<feature type="compositionally biased region" description="Basic residues" evidence="7">
    <location>
        <begin position="270"/>
        <end position="288"/>
    </location>
</feature>
<keyword evidence="2 6" id="KW-0863">Zinc-finger</keyword>
<feature type="region of interest" description="Disordered" evidence="7">
    <location>
        <begin position="55"/>
        <end position="122"/>
    </location>
</feature>
<evidence type="ECO:0000256" key="3">
    <source>
        <dbReference type="ARBA" id="ARBA00022833"/>
    </source>
</evidence>
<dbReference type="GeneTree" id="ENSGT00510000047710"/>
<dbReference type="PANTHER" id="PTHR31437:SF1">
    <property type="entry name" value="PROTEIN SREK1IP1"/>
    <property type="match status" value="1"/>
</dbReference>
<dbReference type="GO" id="GO:0008270">
    <property type="term" value="F:zinc ion binding"/>
    <property type="evidence" value="ECO:0007669"/>
    <property type="project" value="UniProtKB-KW"/>
</dbReference>
<sequence>LWQPQRSNFNQTDQHHHHPSSCSCRLSPHNPTTYNFSRISPWQPHLPVGGRFLDVDVAHGGESSGPAGEPSPAAGPPSPPAALPTAPSRPPSWAPPCSPREGGGNGTSRKKERRNESSARGFPRFTEKHRVWGNVRRLLHTSVVSQRCSRPRAAEVPCLPWEWYGPGVRPAKPSGGDRRRCACRPVQCGEKGAMALPGGNKDNIRAGCKKCGYPGHLTFECRNFLRVDPQRDIVLDVSSTSSEDSEEEELQRLQAMREKKNLNEEEEKKKQKRKSKEKTKLKRPRKRSSSSSSAEEDEPKSKKQKSHKKEKEKGKKHKSKKGKHHKKEKKKRRKEKSSSSNSSDSSSSD</sequence>
<dbReference type="Ensembl" id="ENSTGUT00000034276.1">
    <property type="protein sequence ID" value="ENSTGUP00000025455.1"/>
    <property type="gene ID" value="ENSTGUG00000021301.1"/>
</dbReference>
<feature type="compositionally biased region" description="Low complexity" evidence="7">
    <location>
        <begin position="338"/>
        <end position="349"/>
    </location>
</feature>
<comment type="function">
    <text evidence="4">Possible splicing regulator involved in the control of cellular survival.</text>
</comment>
<feature type="compositionally biased region" description="Basic residues" evidence="7">
    <location>
        <begin position="302"/>
        <end position="335"/>
    </location>
</feature>
<keyword evidence="10" id="KW-1185">Reference proteome</keyword>